<name>A0A3N4K9W9_9PEZI</name>
<proteinExistence type="predicted"/>
<dbReference type="Proteomes" id="UP000277580">
    <property type="component" value="Unassembled WGS sequence"/>
</dbReference>
<gene>
    <name evidence="1" type="ORF">P167DRAFT_609532</name>
</gene>
<dbReference type="InParanoid" id="A0A3N4K9W9"/>
<dbReference type="SUPFAM" id="SSF53335">
    <property type="entry name" value="S-adenosyl-L-methionine-dependent methyltransferases"/>
    <property type="match status" value="1"/>
</dbReference>
<evidence type="ECO:0000313" key="1">
    <source>
        <dbReference type="EMBL" id="RPB07310.1"/>
    </source>
</evidence>
<accession>A0A3N4K9W9</accession>
<organism evidence="1 2">
    <name type="scientific">Morchella conica CCBAS932</name>
    <dbReference type="NCBI Taxonomy" id="1392247"/>
    <lineage>
        <taxon>Eukaryota</taxon>
        <taxon>Fungi</taxon>
        <taxon>Dikarya</taxon>
        <taxon>Ascomycota</taxon>
        <taxon>Pezizomycotina</taxon>
        <taxon>Pezizomycetes</taxon>
        <taxon>Pezizales</taxon>
        <taxon>Morchellaceae</taxon>
        <taxon>Morchella</taxon>
    </lineage>
</organism>
<sequence>MLTNKVVELENSGSETEDVDIFEQSIFTIFAEARNQHGEPGHYVLYKSDVYGDIKLRLSDPDKENNSLFSHFLWNARNIAPSAGYKVFFYDAAAFEDFCAGVQAAEMITEGEFDVKDQTVVEMGAGAGLPSIISVLAGAKQTVISDYPADEIISNISQNIDTNITSPPDRQRVSVAGHMWGELSDDLCTANPGGFTRVIAADCFWMDWQHDNLSKSIAHLLAKDGGLCLAIAGYHTGRAKVANFFDSAERAGLELVGPIRERNTEGVEREWVRDRGFEDPVERKQWLAIGVFRHKL</sequence>
<dbReference type="Gene3D" id="3.40.50.150">
    <property type="entry name" value="Vaccinia Virus protein VP39"/>
    <property type="match status" value="1"/>
</dbReference>
<dbReference type="PANTHER" id="PTHR14614">
    <property type="entry name" value="HEPATOCELLULAR CARCINOMA-ASSOCIATED ANTIGEN"/>
    <property type="match status" value="1"/>
</dbReference>
<protein>
    <recommendedName>
        <fullName evidence="3">Nicotinamide N-methyltransferase</fullName>
    </recommendedName>
</protein>
<dbReference type="GO" id="GO:0008757">
    <property type="term" value="F:S-adenosylmethionine-dependent methyltransferase activity"/>
    <property type="evidence" value="ECO:0007669"/>
    <property type="project" value="UniProtKB-ARBA"/>
</dbReference>
<dbReference type="InterPro" id="IPR029063">
    <property type="entry name" value="SAM-dependent_MTases_sf"/>
</dbReference>
<dbReference type="GO" id="GO:0005737">
    <property type="term" value="C:cytoplasm"/>
    <property type="evidence" value="ECO:0007669"/>
    <property type="project" value="TreeGrafter"/>
</dbReference>
<dbReference type="AlphaFoldDB" id="A0A3N4K9W9"/>
<dbReference type="Pfam" id="PF10294">
    <property type="entry name" value="Methyltransf_16"/>
    <property type="match status" value="1"/>
</dbReference>
<reference evidence="1 2" key="1">
    <citation type="journal article" date="2018" name="Nat. Ecol. Evol.">
        <title>Pezizomycetes genomes reveal the molecular basis of ectomycorrhizal truffle lifestyle.</title>
        <authorList>
            <person name="Murat C."/>
            <person name="Payen T."/>
            <person name="Noel B."/>
            <person name="Kuo A."/>
            <person name="Morin E."/>
            <person name="Chen J."/>
            <person name="Kohler A."/>
            <person name="Krizsan K."/>
            <person name="Balestrini R."/>
            <person name="Da Silva C."/>
            <person name="Montanini B."/>
            <person name="Hainaut M."/>
            <person name="Levati E."/>
            <person name="Barry K.W."/>
            <person name="Belfiori B."/>
            <person name="Cichocki N."/>
            <person name="Clum A."/>
            <person name="Dockter R.B."/>
            <person name="Fauchery L."/>
            <person name="Guy J."/>
            <person name="Iotti M."/>
            <person name="Le Tacon F."/>
            <person name="Lindquist E.A."/>
            <person name="Lipzen A."/>
            <person name="Malagnac F."/>
            <person name="Mello A."/>
            <person name="Molinier V."/>
            <person name="Miyauchi S."/>
            <person name="Poulain J."/>
            <person name="Riccioni C."/>
            <person name="Rubini A."/>
            <person name="Sitrit Y."/>
            <person name="Splivallo R."/>
            <person name="Traeger S."/>
            <person name="Wang M."/>
            <person name="Zifcakova L."/>
            <person name="Wipf D."/>
            <person name="Zambonelli A."/>
            <person name="Paolocci F."/>
            <person name="Nowrousian M."/>
            <person name="Ottonello S."/>
            <person name="Baldrian P."/>
            <person name="Spatafora J.W."/>
            <person name="Henrissat B."/>
            <person name="Nagy L.G."/>
            <person name="Aury J.M."/>
            <person name="Wincker P."/>
            <person name="Grigoriev I.V."/>
            <person name="Bonfante P."/>
            <person name="Martin F.M."/>
        </authorList>
    </citation>
    <scope>NUCLEOTIDE SEQUENCE [LARGE SCALE GENOMIC DNA]</scope>
    <source>
        <strain evidence="1 2">CCBAS932</strain>
    </source>
</reference>
<evidence type="ECO:0000313" key="2">
    <source>
        <dbReference type="Proteomes" id="UP000277580"/>
    </source>
</evidence>
<evidence type="ECO:0008006" key="3">
    <source>
        <dbReference type="Google" id="ProtNLM"/>
    </source>
</evidence>
<dbReference type="OrthoDB" id="407325at2759"/>
<dbReference type="PANTHER" id="PTHR14614:SF104">
    <property type="entry name" value="N-METHYLTRANSFERASE, PUTATIVE (AFU_ORTHOLOGUE AFUA_1G17750)-RELATED"/>
    <property type="match status" value="1"/>
</dbReference>
<dbReference type="InterPro" id="IPR019410">
    <property type="entry name" value="Methyltransf_16"/>
</dbReference>
<keyword evidence="2" id="KW-1185">Reference proteome</keyword>
<dbReference type="EMBL" id="ML119187">
    <property type="protein sequence ID" value="RPB07310.1"/>
    <property type="molecule type" value="Genomic_DNA"/>
</dbReference>